<feature type="non-terminal residue" evidence="1">
    <location>
        <position position="86"/>
    </location>
</feature>
<name>X1NTM0_9ZZZZ</name>
<comment type="caution">
    <text evidence="1">The sequence shown here is derived from an EMBL/GenBank/DDBJ whole genome shotgun (WGS) entry which is preliminary data.</text>
</comment>
<proteinExistence type="predicted"/>
<evidence type="ECO:0000313" key="1">
    <source>
        <dbReference type="EMBL" id="GAI21984.1"/>
    </source>
</evidence>
<protein>
    <submittedName>
        <fullName evidence="1">Uncharacterized protein</fullName>
    </submittedName>
</protein>
<sequence length="86" mass="9068">MGPPGIQGPPGEPGEGIGFNIEEINSQLRDKMTQAAGFVGVGLTGVIDTMISLYGERFADLQTQITPITEFLTADMIDTLTVIAEA</sequence>
<organism evidence="1">
    <name type="scientific">marine sediment metagenome</name>
    <dbReference type="NCBI Taxonomy" id="412755"/>
    <lineage>
        <taxon>unclassified sequences</taxon>
        <taxon>metagenomes</taxon>
        <taxon>ecological metagenomes</taxon>
    </lineage>
</organism>
<accession>X1NTM0</accession>
<reference evidence="1" key="1">
    <citation type="journal article" date="2014" name="Front. Microbiol.">
        <title>High frequency of phylogenetically diverse reductive dehalogenase-homologous genes in deep subseafloor sedimentary metagenomes.</title>
        <authorList>
            <person name="Kawai M."/>
            <person name="Futagami T."/>
            <person name="Toyoda A."/>
            <person name="Takaki Y."/>
            <person name="Nishi S."/>
            <person name="Hori S."/>
            <person name="Arai W."/>
            <person name="Tsubouchi T."/>
            <person name="Morono Y."/>
            <person name="Uchiyama I."/>
            <person name="Ito T."/>
            <person name="Fujiyama A."/>
            <person name="Inagaki F."/>
            <person name="Takami H."/>
        </authorList>
    </citation>
    <scope>NUCLEOTIDE SEQUENCE</scope>
    <source>
        <strain evidence="1">Expedition CK06-06</strain>
    </source>
</reference>
<dbReference type="AlphaFoldDB" id="X1NTM0"/>
<dbReference type="EMBL" id="BARV01016006">
    <property type="protein sequence ID" value="GAI21984.1"/>
    <property type="molecule type" value="Genomic_DNA"/>
</dbReference>
<gene>
    <name evidence="1" type="ORF">S06H3_27569</name>
</gene>